<dbReference type="EMBL" id="FOXD01000008">
    <property type="protein sequence ID" value="SFP66231.1"/>
    <property type="molecule type" value="Genomic_DNA"/>
</dbReference>
<accession>A0A1I5S6D6</accession>
<organism evidence="1 2">
    <name type="scientific">Salibacterium halotolerans</name>
    <dbReference type="NCBI Taxonomy" id="1884432"/>
    <lineage>
        <taxon>Bacteria</taxon>
        <taxon>Bacillati</taxon>
        <taxon>Bacillota</taxon>
        <taxon>Bacilli</taxon>
        <taxon>Bacillales</taxon>
        <taxon>Bacillaceae</taxon>
    </lineage>
</organism>
<protein>
    <submittedName>
        <fullName evidence="1">Uncharacterized protein</fullName>
    </submittedName>
</protein>
<evidence type="ECO:0000313" key="2">
    <source>
        <dbReference type="Proteomes" id="UP000198892"/>
    </source>
</evidence>
<dbReference type="OrthoDB" id="2969687at2"/>
<dbReference type="RefSeq" id="WP_093336773.1">
    <property type="nucleotide sequence ID" value="NZ_FOXD01000008.1"/>
</dbReference>
<dbReference type="Proteomes" id="UP000198892">
    <property type="component" value="Unassembled WGS sequence"/>
</dbReference>
<proteinExistence type="predicted"/>
<dbReference type="AlphaFoldDB" id="A0A1I5S6D6"/>
<gene>
    <name evidence="1" type="ORF">SAMN05518683_10865</name>
</gene>
<evidence type="ECO:0000313" key="1">
    <source>
        <dbReference type="EMBL" id="SFP66231.1"/>
    </source>
</evidence>
<name>A0A1I5S6D6_9BACI</name>
<sequence>MKKLEGREADIFKEMIQDEASVLELDGKKFRVALIEEAATSVQHDVEKYPFLKHKLQHAKDNIRNDETYSGNDVCDMIRKGEL</sequence>
<reference evidence="2" key="1">
    <citation type="submission" date="2016-10" db="EMBL/GenBank/DDBJ databases">
        <authorList>
            <person name="Varghese N."/>
            <person name="Submissions S."/>
        </authorList>
    </citation>
    <scope>NUCLEOTIDE SEQUENCE [LARGE SCALE GENOMIC DNA]</scope>
    <source>
        <strain evidence="2">S7</strain>
    </source>
</reference>
<keyword evidence="2" id="KW-1185">Reference proteome</keyword>
<dbReference type="STRING" id="1884432.SAMN05518683_10865"/>